<gene>
    <name evidence="4" type="ORF">Trco_003550</name>
</gene>
<dbReference type="GO" id="GO:0000981">
    <property type="term" value="F:DNA-binding transcription factor activity, RNA polymerase II-specific"/>
    <property type="evidence" value="ECO:0007669"/>
    <property type="project" value="InterPro"/>
</dbReference>
<name>A0A9P8TWN9_9HYPO</name>
<feature type="compositionally biased region" description="Basic and acidic residues" evidence="2">
    <location>
        <begin position="453"/>
        <end position="470"/>
    </location>
</feature>
<feature type="region of interest" description="Disordered" evidence="2">
    <location>
        <begin position="1"/>
        <end position="192"/>
    </location>
</feature>
<keyword evidence="5" id="KW-1185">Reference proteome</keyword>
<dbReference type="Gene3D" id="4.10.240.10">
    <property type="entry name" value="Zn(2)-C6 fungal-type DNA-binding domain"/>
    <property type="match status" value="1"/>
</dbReference>
<feature type="region of interest" description="Disordered" evidence="2">
    <location>
        <begin position="257"/>
        <end position="480"/>
    </location>
</feature>
<feature type="domain" description="Zn(2)-C6 fungal-type" evidence="3">
    <location>
        <begin position="198"/>
        <end position="232"/>
    </location>
</feature>
<proteinExistence type="predicted"/>
<organism evidence="4 5">
    <name type="scientific">Trichoderma cornu-damae</name>
    <dbReference type="NCBI Taxonomy" id="654480"/>
    <lineage>
        <taxon>Eukaryota</taxon>
        <taxon>Fungi</taxon>
        <taxon>Dikarya</taxon>
        <taxon>Ascomycota</taxon>
        <taxon>Pezizomycotina</taxon>
        <taxon>Sordariomycetes</taxon>
        <taxon>Hypocreomycetidae</taxon>
        <taxon>Hypocreales</taxon>
        <taxon>Hypocreaceae</taxon>
        <taxon>Trichoderma</taxon>
    </lineage>
</organism>
<evidence type="ECO:0000313" key="4">
    <source>
        <dbReference type="EMBL" id="KAH6607237.1"/>
    </source>
</evidence>
<dbReference type="AlphaFoldDB" id="A0A9P8TWN9"/>
<feature type="compositionally biased region" description="Low complexity" evidence="2">
    <location>
        <begin position="101"/>
        <end position="118"/>
    </location>
</feature>
<dbReference type="Proteomes" id="UP000827724">
    <property type="component" value="Unassembled WGS sequence"/>
</dbReference>
<feature type="compositionally biased region" description="Pro residues" evidence="2">
    <location>
        <begin position="271"/>
        <end position="296"/>
    </location>
</feature>
<dbReference type="PROSITE" id="PS00463">
    <property type="entry name" value="ZN2_CY6_FUNGAL_1"/>
    <property type="match status" value="1"/>
</dbReference>
<feature type="compositionally biased region" description="Basic and acidic residues" evidence="2">
    <location>
        <begin position="362"/>
        <end position="372"/>
    </location>
</feature>
<evidence type="ECO:0000259" key="3">
    <source>
        <dbReference type="PROSITE" id="PS50048"/>
    </source>
</evidence>
<reference evidence="4" key="1">
    <citation type="submission" date="2021-08" db="EMBL/GenBank/DDBJ databases">
        <title>Chromosome-Level Trichoderma cornu-damae using Hi-C Data.</title>
        <authorList>
            <person name="Kim C.S."/>
        </authorList>
    </citation>
    <scope>NUCLEOTIDE SEQUENCE</scope>
    <source>
        <strain evidence="4">KA19-0412C</strain>
    </source>
</reference>
<keyword evidence="4" id="KW-0238">DNA-binding</keyword>
<feature type="non-terminal residue" evidence="4">
    <location>
        <position position="1"/>
    </location>
</feature>
<evidence type="ECO:0000313" key="5">
    <source>
        <dbReference type="Proteomes" id="UP000827724"/>
    </source>
</evidence>
<feature type="compositionally biased region" description="Polar residues" evidence="2">
    <location>
        <begin position="436"/>
        <end position="452"/>
    </location>
</feature>
<dbReference type="Pfam" id="PF00172">
    <property type="entry name" value="Zn_clus"/>
    <property type="match status" value="1"/>
</dbReference>
<dbReference type="SMART" id="SM00066">
    <property type="entry name" value="GAL4"/>
    <property type="match status" value="1"/>
</dbReference>
<dbReference type="PROSITE" id="PS50048">
    <property type="entry name" value="ZN2_CY6_FUNGAL_2"/>
    <property type="match status" value="1"/>
</dbReference>
<dbReference type="GO" id="GO:0003677">
    <property type="term" value="F:DNA binding"/>
    <property type="evidence" value="ECO:0007669"/>
    <property type="project" value="UniProtKB-KW"/>
</dbReference>
<evidence type="ECO:0000256" key="1">
    <source>
        <dbReference type="ARBA" id="ARBA00023242"/>
    </source>
</evidence>
<feature type="compositionally biased region" description="Polar residues" evidence="2">
    <location>
        <begin position="321"/>
        <end position="331"/>
    </location>
</feature>
<protein>
    <submittedName>
        <fullName evidence="4">Zn2-c6 fungal-type dna-binding domain</fullName>
    </submittedName>
</protein>
<dbReference type="InterPro" id="IPR036864">
    <property type="entry name" value="Zn2-C6_fun-type_DNA-bd_sf"/>
</dbReference>
<dbReference type="InterPro" id="IPR001138">
    <property type="entry name" value="Zn2Cys6_DnaBD"/>
</dbReference>
<feature type="compositionally biased region" description="Low complexity" evidence="2">
    <location>
        <begin position="39"/>
        <end position="50"/>
    </location>
</feature>
<dbReference type="OrthoDB" id="5401558at2759"/>
<comment type="caution">
    <text evidence="4">The sequence shown here is derived from an EMBL/GenBank/DDBJ whole genome shotgun (WGS) entry which is preliminary data.</text>
</comment>
<evidence type="ECO:0000256" key="2">
    <source>
        <dbReference type="SAM" id="MobiDB-lite"/>
    </source>
</evidence>
<keyword evidence="1" id="KW-0539">Nucleus</keyword>
<dbReference type="GO" id="GO:0008270">
    <property type="term" value="F:zinc ion binding"/>
    <property type="evidence" value="ECO:0007669"/>
    <property type="project" value="InterPro"/>
</dbReference>
<feature type="compositionally biased region" description="Pro residues" evidence="2">
    <location>
        <begin position="306"/>
        <end position="315"/>
    </location>
</feature>
<feature type="compositionally biased region" description="Basic and acidic residues" evidence="2">
    <location>
        <begin position="1"/>
        <end position="22"/>
    </location>
</feature>
<accession>A0A9P8TWN9</accession>
<dbReference type="SUPFAM" id="SSF57701">
    <property type="entry name" value="Zn2/Cys6 DNA-binding domain"/>
    <property type="match status" value="1"/>
</dbReference>
<sequence length="480" mass="52533">SMAEDRHRQDYPQQHRPEDIKHQPPPSYYHRLPPRDASQSESESSPHSRSAMATSVTLPSIHDPRPSGYGPPPPAGRGYSLGDPRFASPNAVNGYPPPPGSQQQPAAYLPPLQPQADPRSAYPPPEPRGPFYDDRRPPPHPAYHDQYASEYYYRGLPQSHHNGFPHDYPRPPPGYAQEYGQPGIERPREAPRQRTSIACRYCRKRKIRCSGHQNAPGGKCQNCARMNQECIFQPVSSSSSTAFIPVSAVPGGVPPGTQLFGAYGQPLAPNAVPPSHPHHPPQPQPHPPHPPHPSHPLHPSHHYPPTAGPPPPPPAGYYHPQAQSPTDSYSSYGDEHAAGRRRRRTPEEQEEGYRLPPPRAGAIEDDHRRRSPAELSSNSSPGSMSYSRYPGPARHSPRNPALPLPAGVSNADGRSPATQPNGSSGSSTPARPVPPASQSTQSNSIMSLSNLLEKNDIDKTMIDRLNRPRDATLTQKEASR</sequence>
<dbReference type="PRINTS" id="PR01217">
    <property type="entry name" value="PRICHEXTENSN"/>
</dbReference>
<feature type="compositionally biased region" description="Polar residues" evidence="2">
    <location>
        <begin position="416"/>
        <end position="429"/>
    </location>
</feature>
<feature type="compositionally biased region" description="Low complexity" evidence="2">
    <location>
        <begin position="376"/>
        <end position="387"/>
    </location>
</feature>
<dbReference type="EMBL" id="JAIWOZ010000003">
    <property type="protein sequence ID" value="KAH6607237.1"/>
    <property type="molecule type" value="Genomic_DNA"/>
</dbReference>
<dbReference type="CDD" id="cd00067">
    <property type="entry name" value="GAL4"/>
    <property type="match status" value="1"/>
</dbReference>